<dbReference type="InterPro" id="IPR025543">
    <property type="entry name" value="Dodecin-like"/>
</dbReference>
<dbReference type="InterPro" id="IPR036694">
    <property type="entry name" value="Dodecin-like_sf"/>
</dbReference>
<dbReference type="NCBIfam" id="NF043052">
    <property type="entry name" value="DodecBact"/>
    <property type="match status" value="1"/>
</dbReference>
<dbReference type="RefSeq" id="WP_184475726.1">
    <property type="nucleotide sequence ID" value="NZ_JACHOV010000008.1"/>
</dbReference>
<protein>
    <recommendedName>
        <fullName evidence="3">Dodecin domain-containing protein</fullName>
    </recommendedName>
</protein>
<sequence>MEEHVFKVTEIVGTSSESIEDAVQKAIERANRSLRNLGWFEVVKTTGHVKQGLVEQFQVTLKVGFTLEE</sequence>
<dbReference type="InterPro" id="IPR050049">
    <property type="entry name" value="Dodecin_bact"/>
</dbReference>
<name>A0A840HWI4_9SPHN</name>
<reference evidence="1 2" key="1">
    <citation type="submission" date="2020-08" db="EMBL/GenBank/DDBJ databases">
        <title>Genomic Encyclopedia of Type Strains, Phase IV (KMG-IV): sequencing the most valuable type-strain genomes for metagenomic binning, comparative biology and taxonomic classification.</title>
        <authorList>
            <person name="Goeker M."/>
        </authorList>
    </citation>
    <scope>NUCLEOTIDE SEQUENCE [LARGE SCALE GENOMIC DNA]</scope>
    <source>
        <strain evidence="1 2">DSM 7465</strain>
    </source>
</reference>
<dbReference type="Proteomes" id="UP000575068">
    <property type="component" value="Unassembled WGS sequence"/>
</dbReference>
<comment type="caution">
    <text evidence="1">The sequence shown here is derived from an EMBL/GenBank/DDBJ whole genome shotgun (WGS) entry which is preliminary data.</text>
</comment>
<evidence type="ECO:0000313" key="2">
    <source>
        <dbReference type="Proteomes" id="UP000575068"/>
    </source>
</evidence>
<dbReference type="InterPro" id="IPR009923">
    <property type="entry name" value="Dodecin"/>
</dbReference>
<keyword evidence="2" id="KW-1185">Reference proteome</keyword>
<gene>
    <name evidence="1" type="ORF">HNQ99_002257</name>
</gene>
<dbReference type="Gene3D" id="3.30.1660.10">
    <property type="entry name" value="Flavin-binding protein dodecin"/>
    <property type="match status" value="1"/>
</dbReference>
<evidence type="ECO:0008006" key="3">
    <source>
        <dbReference type="Google" id="ProtNLM"/>
    </source>
</evidence>
<accession>A0A840HWI4</accession>
<dbReference type="SUPFAM" id="SSF89807">
    <property type="entry name" value="Dodecin-like"/>
    <property type="match status" value="1"/>
</dbReference>
<dbReference type="PANTHER" id="PTHR39324">
    <property type="entry name" value="CALCIUM DODECIN"/>
    <property type="match status" value="1"/>
</dbReference>
<organism evidence="1 2">
    <name type="scientific">Rhizorhapis suberifaciens</name>
    <name type="common">corky root of lettuce</name>
    <dbReference type="NCBI Taxonomy" id="13656"/>
    <lineage>
        <taxon>Bacteria</taxon>
        <taxon>Pseudomonadati</taxon>
        <taxon>Pseudomonadota</taxon>
        <taxon>Alphaproteobacteria</taxon>
        <taxon>Sphingomonadales</taxon>
        <taxon>Sphingomonadaceae</taxon>
        <taxon>Rhizorhapis</taxon>
    </lineage>
</organism>
<dbReference type="Pfam" id="PF07311">
    <property type="entry name" value="Dodecin"/>
    <property type="match status" value="1"/>
</dbReference>
<dbReference type="AlphaFoldDB" id="A0A840HWI4"/>
<dbReference type="PANTHER" id="PTHR39324:SF1">
    <property type="entry name" value="CALCIUM DODECIN"/>
    <property type="match status" value="1"/>
</dbReference>
<proteinExistence type="predicted"/>
<evidence type="ECO:0000313" key="1">
    <source>
        <dbReference type="EMBL" id="MBB4641939.1"/>
    </source>
</evidence>
<dbReference type="EMBL" id="JACHOV010000008">
    <property type="protein sequence ID" value="MBB4641939.1"/>
    <property type="molecule type" value="Genomic_DNA"/>
</dbReference>